<comment type="similarity">
    <text evidence="6">Belongs to the Orn/Lys/Arg decarboxylase class-II family.</text>
</comment>
<evidence type="ECO:0000256" key="3">
    <source>
        <dbReference type="ARBA" id="ARBA00022898"/>
    </source>
</evidence>
<evidence type="ECO:0000259" key="9">
    <source>
        <dbReference type="Pfam" id="PF02784"/>
    </source>
</evidence>
<comment type="caution">
    <text evidence="10">The sequence shown here is derived from an EMBL/GenBank/DDBJ whole genome shotgun (WGS) entry which is preliminary data.</text>
</comment>
<feature type="domain" description="Orn/DAP/Arg decarboxylase 2 C-terminal" evidence="8">
    <location>
        <begin position="18"/>
        <end position="374"/>
    </location>
</feature>
<evidence type="ECO:0000256" key="4">
    <source>
        <dbReference type="ARBA" id="ARBA00023239"/>
    </source>
</evidence>
<evidence type="ECO:0000256" key="2">
    <source>
        <dbReference type="ARBA" id="ARBA00022793"/>
    </source>
</evidence>
<comment type="catalytic activity">
    <reaction evidence="7">
        <text>meso-2,6-diaminopimelate + H(+) = L-lysine + CO2</text>
        <dbReference type="Rhea" id="RHEA:15101"/>
        <dbReference type="ChEBI" id="CHEBI:15378"/>
        <dbReference type="ChEBI" id="CHEBI:16526"/>
        <dbReference type="ChEBI" id="CHEBI:32551"/>
        <dbReference type="ChEBI" id="CHEBI:57791"/>
        <dbReference type="EC" id="4.1.1.20"/>
    </reaction>
</comment>
<dbReference type="InterPro" id="IPR022643">
    <property type="entry name" value="De-COase2_C"/>
</dbReference>
<dbReference type="EC" id="4.1.1.20" evidence="5 7"/>
<protein>
    <recommendedName>
        <fullName evidence="5 7">Diaminopimelate decarboxylase</fullName>
        <ecNumber evidence="5 7">4.1.1.20</ecNumber>
    </recommendedName>
</protein>
<name>A0ABR6PL42_9SPHI</name>
<proteinExistence type="inferred from homology"/>
<dbReference type="Proteomes" id="UP000541583">
    <property type="component" value="Unassembled WGS sequence"/>
</dbReference>
<dbReference type="RefSeq" id="WP_076374015.1">
    <property type="nucleotide sequence ID" value="NZ_FTMG01000007.1"/>
</dbReference>
<evidence type="ECO:0000259" key="8">
    <source>
        <dbReference type="Pfam" id="PF00278"/>
    </source>
</evidence>
<dbReference type="PANTHER" id="PTHR43727:SF2">
    <property type="entry name" value="GROUP IV DECARBOXYLASE"/>
    <property type="match status" value="1"/>
</dbReference>
<dbReference type="InterPro" id="IPR002986">
    <property type="entry name" value="DAP_deCOOHase_LysA"/>
</dbReference>
<dbReference type="NCBIfam" id="TIGR01048">
    <property type="entry name" value="lysA"/>
    <property type="match status" value="1"/>
</dbReference>
<evidence type="ECO:0000313" key="11">
    <source>
        <dbReference type="Proteomes" id="UP000541583"/>
    </source>
</evidence>
<dbReference type="CDD" id="cd06828">
    <property type="entry name" value="PLPDE_III_DapDC"/>
    <property type="match status" value="1"/>
</dbReference>
<keyword evidence="2 7" id="KW-0210">Decarboxylase</keyword>
<evidence type="ECO:0000256" key="6">
    <source>
        <dbReference type="RuleBase" id="RU003737"/>
    </source>
</evidence>
<accession>A0ABR6PL42</accession>
<evidence type="ECO:0000256" key="1">
    <source>
        <dbReference type="ARBA" id="ARBA00001933"/>
    </source>
</evidence>
<feature type="domain" description="Orn/DAP/Arg decarboxylase 2 N-terminal" evidence="9">
    <location>
        <begin position="40"/>
        <end position="271"/>
    </location>
</feature>
<organism evidence="10 11">
    <name type="scientific">Mucilaginibacter lappiensis</name>
    <dbReference type="NCBI Taxonomy" id="354630"/>
    <lineage>
        <taxon>Bacteria</taxon>
        <taxon>Pseudomonadati</taxon>
        <taxon>Bacteroidota</taxon>
        <taxon>Sphingobacteriia</taxon>
        <taxon>Sphingobacteriales</taxon>
        <taxon>Sphingobacteriaceae</taxon>
        <taxon>Mucilaginibacter</taxon>
    </lineage>
</organism>
<comment type="pathway">
    <text evidence="7">Amino-acid biosynthesis; L-lysine biosynthesis via DAP pathway; L-lysine from DL-2,6-diaminopimelate: step 1/1.</text>
</comment>
<dbReference type="PANTHER" id="PTHR43727">
    <property type="entry name" value="DIAMINOPIMELATE DECARBOXYLASE"/>
    <property type="match status" value="1"/>
</dbReference>
<comment type="cofactor">
    <cofactor evidence="1 7">
        <name>pyridoxal 5'-phosphate</name>
        <dbReference type="ChEBI" id="CHEBI:597326"/>
    </cofactor>
</comment>
<keyword evidence="7" id="KW-0028">Amino-acid biosynthesis</keyword>
<dbReference type="InterPro" id="IPR000183">
    <property type="entry name" value="Orn/DAP/Arg_de-COase"/>
</dbReference>
<dbReference type="EMBL" id="JACHCB010000008">
    <property type="protein sequence ID" value="MBB6110482.1"/>
    <property type="molecule type" value="Genomic_DNA"/>
</dbReference>
<gene>
    <name evidence="10" type="ORF">HDF23_003241</name>
</gene>
<evidence type="ECO:0000256" key="7">
    <source>
        <dbReference type="RuleBase" id="RU003738"/>
    </source>
</evidence>
<dbReference type="Gene3D" id="3.20.20.10">
    <property type="entry name" value="Alanine racemase"/>
    <property type="match status" value="1"/>
</dbReference>
<dbReference type="InterPro" id="IPR009006">
    <property type="entry name" value="Ala_racemase/Decarboxylase_C"/>
</dbReference>
<dbReference type="PRINTS" id="PR01179">
    <property type="entry name" value="ODADCRBXLASE"/>
</dbReference>
<evidence type="ECO:0000256" key="5">
    <source>
        <dbReference type="NCBIfam" id="TIGR01048"/>
    </source>
</evidence>
<dbReference type="GO" id="GO:0008836">
    <property type="term" value="F:diaminopimelate decarboxylase activity"/>
    <property type="evidence" value="ECO:0007669"/>
    <property type="project" value="UniProtKB-EC"/>
</dbReference>
<sequence length="396" mass="44360">MFNTDTINRFNDLDTPFYYYDLEVLRQTLTAARDASAKHGFHVHYAMKANFNPRVLDMIQSFGFGADCVSGNEVRAAIDRGFDKGKIVFAGVGKSDKEINLGLDTDIFCFNVESVQELNIIDGLAAAKGKKAKVAIRINPNVDAHTHHFITTGLDENKFGINIWQLPDVATALRQCKNLEFLGIHFHIGSQITDLEVYKNLCTRINEMQDWFEDHGFPVKVLNTGGGLGVDYYSPDGNIADFENYFQVFKNFLNVKPGQEVHFELGRALVAQSASLISRVLYVKNGLKKNFLVLDAGMTELMRPMLYQAYHQIENLSQNSKFKIQNPEPGNSQPAANIKYDVVGPICESTDCFQKDVEFPESFRGDLIAIRTAGAYGEVMASGYNLRDRVGSIYSE</sequence>
<dbReference type="PRINTS" id="PR01181">
    <property type="entry name" value="DAPDCRBXLASE"/>
</dbReference>
<keyword evidence="11" id="KW-1185">Reference proteome</keyword>
<evidence type="ECO:0000313" key="10">
    <source>
        <dbReference type="EMBL" id="MBB6110482.1"/>
    </source>
</evidence>
<dbReference type="InterPro" id="IPR029066">
    <property type="entry name" value="PLP-binding_barrel"/>
</dbReference>
<dbReference type="InterPro" id="IPR022653">
    <property type="entry name" value="De-COase2_pyr-phos_BS"/>
</dbReference>
<keyword evidence="7" id="KW-0457">Lysine biosynthesis</keyword>
<dbReference type="SUPFAM" id="SSF51419">
    <property type="entry name" value="PLP-binding barrel"/>
    <property type="match status" value="1"/>
</dbReference>
<reference evidence="10 11" key="1">
    <citation type="submission" date="2020-08" db="EMBL/GenBank/DDBJ databases">
        <title>Genomic Encyclopedia of Type Strains, Phase IV (KMG-V): Genome sequencing to study the core and pangenomes of soil and plant-associated prokaryotes.</title>
        <authorList>
            <person name="Whitman W."/>
        </authorList>
    </citation>
    <scope>NUCLEOTIDE SEQUENCE [LARGE SCALE GENOMIC DNA]</scope>
    <source>
        <strain evidence="10 11">ANJLi2</strain>
    </source>
</reference>
<dbReference type="Gene3D" id="2.40.37.10">
    <property type="entry name" value="Lyase, Ornithine Decarboxylase, Chain A, domain 1"/>
    <property type="match status" value="1"/>
</dbReference>
<dbReference type="Pfam" id="PF02784">
    <property type="entry name" value="Orn_Arg_deC_N"/>
    <property type="match status" value="1"/>
</dbReference>
<dbReference type="InterPro" id="IPR022644">
    <property type="entry name" value="De-COase2_N"/>
</dbReference>
<keyword evidence="4 7" id="KW-0456">Lyase</keyword>
<dbReference type="PROSITE" id="PS00878">
    <property type="entry name" value="ODR_DC_2_1"/>
    <property type="match status" value="1"/>
</dbReference>
<dbReference type="Pfam" id="PF00278">
    <property type="entry name" value="Orn_DAP_Arg_deC"/>
    <property type="match status" value="1"/>
</dbReference>
<keyword evidence="3" id="KW-0663">Pyridoxal phosphate</keyword>
<dbReference type="SUPFAM" id="SSF50621">
    <property type="entry name" value="Alanine racemase C-terminal domain-like"/>
    <property type="match status" value="1"/>
</dbReference>